<accession>A0A699ZQD0</accession>
<sequence length="84" mass="8867">MAAAVADFVSNLAVELFIEAFQVALSHPAYAERQESLRSRLQVLLASDGGTEAKVVAFTDLTSIVGQSSIGEVITAAKKTWAAK</sequence>
<dbReference type="AlphaFoldDB" id="A0A699ZQD0"/>
<protein>
    <submittedName>
        <fullName evidence="1">Uncharacterized protein</fullName>
    </submittedName>
</protein>
<gene>
    <name evidence="1" type="ORF">HaLaN_22309</name>
</gene>
<organism evidence="1 2">
    <name type="scientific">Haematococcus lacustris</name>
    <name type="common">Green alga</name>
    <name type="synonym">Haematococcus pluvialis</name>
    <dbReference type="NCBI Taxonomy" id="44745"/>
    <lineage>
        <taxon>Eukaryota</taxon>
        <taxon>Viridiplantae</taxon>
        <taxon>Chlorophyta</taxon>
        <taxon>core chlorophytes</taxon>
        <taxon>Chlorophyceae</taxon>
        <taxon>CS clade</taxon>
        <taxon>Chlamydomonadales</taxon>
        <taxon>Haematococcaceae</taxon>
        <taxon>Haematococcus</taxon>
    </lineage>
</organism>
<comment type="caution">
    <text evidence="1">The sequence shown here is derived from an EMBL/GenBank/DDBJ whole genome shotgun (WGS) entry which is preliminary data.</text>
</comment>
<dbReference type="Proteomes" id="UP000485058">
    <property type="component" value="Unassembled WGS sequence"/>
</dbReference>
<feature type="non-terminal residue" evidence="1">
    <location>
        <position position="84"/>
    </location>
</feature>
<dbReference type="EMBL" id="BLLF01002552">
    <property type="protein sequence ID" value="GFH24501.1"/>
    <property type="molecule type" value="Genomic_DNA"/>
</dbReference>
<evidence type="ECO:0000313" key="2">
    <source>
        <dbReference type="Proteomes" id="UP000485058"/>
    </source>
</evidence>
<keyword evidence="2" id="KW-1185">Reference proteome</keyword>
<evidence type="ECO:0000313" key="1">
    <source>
        <dbReference type="EMBL" id="GFH24501.1"/>
    </source>
</evidence>
<name>A0A699ZQD0_HAELA</name>
<feature type="non-terminal residue" evidence="1">
    <location>
        <position position="1"/>
    </location>
</feature>
<proteinExistence type="predicted"/>
<reference evidence="1 2" key="1">
    <citation type="submission" date="2020-02" db="EMBL/GenBank/DDBJ databases">
        <title>Draft genome sequence of Haematococcus lacustris strain NIES-144.</title>
        <authorList>
            <person name="Morimoto D."/>
            <person name="Nakagawa S."/>
            <person name="Yoshida T."/>
            <person name="Sawayama S."/>
        </authorList>
    </citation>
    <scope>NUCLEOTIDE SEQUENCE [LARGE SCALE GENOMIC DNA]</scope>
    <source>
        <strain evidence="1 2">NIES-144</strain>
    </source>
</reference>